<dbReference type="GO" id="GO:0140114">
    <property type="term" value="P:cellular detoxification of fluoride"/>
    <property type="evidence" value="ECO:0007669"/>
    <property type="project" value="UniProtKB-UniRule"/>
</dbReference>
<evidence type="ECO:0000256" key="2">
    <source>
        <dbReference type="ARBA" id="ARBA00022475"/>
    </source>
</evidence>
<comment type="catalytic activity">
    <reaction evidence="8">
        <text>fluoride(in) = fluoride(out)</text>
        <dbReference type="Rhea" id="RHEA:76159"/>
        <dbReference type="ChEBI" id="CHEBI:17051"/>
    </reaction>
    <physiologicalReaction direction="left-to-right" evidence="8">
        <dbReference type="Rhea" id="RHEA:76160"/>
    </physiologicalReaction>
</comment>
<evidence type="ECO:0000256" key="8">
    <source>
        <dbReference type="ARBA" id="ARBA00035585"/>
    </source>
</evidence>
<comment type="similarity">
    <text evidence="7 10">Belongs to the fluoride channel Fluc/FEX (TC 1.A.43) family.</text>
</comment>
<comment type="subcellular location">
    <subcellularLocation>
        <location evidence="1 10">Cell membrane</location>
        <topology evidence="1 10">Multi-pass membrane protein</topology>
    </subcellularLocation>
</comment>
<feature type="transmembrane region" description="Helical" evidence="10">
    <location>
        <begin position="122"/>
        <end position="150"/>
    </location>
</feature>
<comment type="function">
    <text evidence="9 10">Fluoride-specific ion channel. Important for reducing fluoride concentration in the cell, thus reducing its toxicity.</text>
</comment>
<evidence type="ECO:0000256" key="5">
    <source>
        <dbReference type="ARBA" id="ARBA00023136"/>
    </source>
</evidence>
<keyword evidence="6 10" id="KW-0407">Ion channel</keyword>
<keyword evidence="10" id="KW-0813">Transport</keyword>
<evidence type="ECO:0000256" key="6">
    <source>
        <dbReference type="ARBA" id="ARBA00023303"/>
    </source>
</evidence>
<gene>
    <name evidence="10" type="primary">fluC</name>
    <name evidence="10" type="synonym">crcB</name>
    <name evidence="11" type="ORF">SAMN05421810_101740</name>
</gene>
<evidence type="ECO:0000256" key="3">
    <source>
        <dbReference type="ARBA" id="ARBA00022692"/>
    </source>
</evidence>
<evidence type="ECO:0000313" key="11">
    <source>
        <dbReference type="EMBL" id="SFP02936.1"/>
    </source>
</evidence>
<evidence type="ECO:0000256" key="10">
    <source>
        <dbReference type="HAMAP-Rule" id="MF_00454"/>
    </source>
</evidence>
<comment type="activity regulation">
    <text evidence="10">Na(+) is not transported, but it plays an essential structural role and its presence is essential for fluoride channel function.</text>
</comment>
<protein>
    <recommendedName>
        <fullName evidence="10">Fluoride-specific ion channel FluC</fullName>
    </recommendedName>
</protein>
<dbReference type="HAMAP" id="MF_00454">
    <property type="entry name" value="FluC"/>
    <property type="match status" value="1"/>
</dbReference>
<keyword evidence="10" id="KW-0479">Metal-binding</keyword>
<feature type="transmembrane region" description="Helical" evidence="10">
    <location>
        <begin position="90"/>
        <end position="110"/>
    </location>
</feature>
<dbReference type="InterPro" id="IPR003691">
    <property type="entry name" value="FluC"/>
</dbReference>
<evidence type="ECO:0000256" key="4">
    <source>
        <dbReference type="ARBA" id="ARBA00022989"/>
    </source>
</evidence>
<name>A0A1I5M1S3_9PSEU</name>
<dbReference type="Proteomes" id="UP000198727">
    <property type="component" value="Unassembled WGS sequence"/>
</dbReference>
<feature type="binding site" evidence="10">
    <location>
        <position position="101"/>
    </location>
    <ligand>
        <name>Na(+)</name>
        <dbReference type="ChEBI" id="CHEBI:29101"/>
        <note>structural</note>
    </ligand>
</feature>
<dbReference type="GO" id="GO:0005886">
    <property type="term" value="C:plasma membrane"/>
    <property type="evidence" value="ECO:0007669"/>
    <property type="project" value="UniProtKB-SubCell"/>
</dbReference>
<dbReference type="PANTHER" id="PTHR28259">
    <property type="entry name" value="FLUORIDE EXPORT PROTEIN 1-RELATED"/>
    <property type="match status" value="1"/>
</dbReference>
<keyword evidence="10" id="KW-0406">Ion transport</keyword>
<keyword evidence="5 10" id="KW-0472">Membrane</keyword>
<evidence type="ECO:0000256" key="1">
    <source>
        <dbReference type="ARBA" id="ARBA00004651"/>
    </source>
</evidence>
<evidence type="ECO:0000256" key="7">
    <source>
        <dbReference type="ARBA" id="ARBA00035120"/>
    </source>
</evidence>
<keyword evidence="10" id="KW-0915">Sodium</keyword>
<evidence type="ECO:0000256" key="9">
    <source>
        <dbReference type="ARBA" id="ARBA00049940"/>
    </source>
</evidence>
<sequence>MDFRSTPGRPVEHRAAAVPARRVDPVVLLAIAAGGVLGALARFGVDALLPHRPGTWAWATLLVNVSGCLLIGVLMVLVEEVWPGRRLPRPFLGIGLLGGYTTFSTAMVDAQQLARAGAAHTAVLYLGGTLLVALTAVAAGAAGTTALLGWRRTRGPHT</sequence>
<organism evidence="11 12">
    <name type="scientific">Amycolatopsis arida</name>
    <dbReference type="NCBI Taxonomy" id="587909"/>
    <lineage>
        <taxon>Bacteria</taxon>
        <taxon>Bacillati</taxon>
        <taxon>Actinomycetota</taxon>
        <taxon>Actinomycetes</taxon>
        <taxon>Pseudonocardiales</taxon>
        <taxon>Pseudonocardiaceae</taxon>
        <taxon>Amycolatopsis</taxon>
    </lineage>
</organism>
<keyword evidence="12" id="KW-1185">Reference proteome</keyword>
<keyword evidence="2 10" id="KW-1003">Cell membrane</keyword>
<feature type="binding site" evidence="10">
    <location>
        <position position="98"/>
    </location>
    <ligand>
        <name>Na(+)</name>
        <dbReference type="ChEBI" id="CHEBI:29101"/>
        <note>structural</note>
    </ligand>
</feature>
<feature type="transmembrane region" description="Helical" evidence="10">
    <location>
        <begin position="26"/>
        <end position="44"/>
    </location>
</feature>
<dbReference type="STRING" id="587909.SAMN05421810_101740"/>
<dbReference type="AlphaFoldDB" id="A0A1I5M1S3"/>
<dbReference type="Pfam" id="PF02537">
    <property type="entry name" value="CRCB"/>
    <property type="match status" value="1"/>
</dbReference>
<keyword evidence="4 10" id="KW-1133">Transmembrane helix</keyword>
<dbReference type="RefSeq" id="WP_243859530.1">
    <property type="nucleotide sequence ID" value="NZ_FOWW01000001.1"/>
</dbReference>
<dbReference type="PANTHER" id="PTHR28259:SF1">
    <property type="entry name" value="FLUORIDE EXPORT PROTEIN 1-RELATED"/>
    <property type="match status" value="1"/>
</dbReference>
<accession>A0A1I5M1S3</accession>
<dbReference type="EMBL" id="FOWW01000001">
    <property type="protein sequence ID" value="SFP02936.1"/>
    <property type="molecule type" value="Genomic_DNA"/>
</dbReference>
<reference evidence="12" key="1">
    <citation type="submission" date="2016-10" db="EMBL/GenBank/DDBJ databases">
        <authorList>
            <person name="Varghese N."/>
            <person name="Submissions S."/>
        </authorList>
    </citation>
    <scope>NUCLEOTIDE SEQUENCE [LARGE SCALE GENOMIC DNA]</scope>
    <source>
        <strain evidence="12">CGMCC 4.5579</strain>
    </source>
</reference>
<evidence type="ECO:0000313" key="12">
    <source>
        <dbReference type="Proteomes" id="UP000198727"/>
    </source>
</evidence>
<feature type="transmembrane region" description="Helical" evidence="10">
    <location>
        <begin position="56"/>
        <end position="78"/>
    </location>
</feature>
<dbReference type="GO" id="GO:0062054">
    <property type="term" value="F:fluoride channel activity"/>
    <property type="evidence" value="ECO:0007669"/>
    <property type="project" value="UniProtKB-UniRule"/>
</dbReference>
<keyword evidence="3 10" id="KW-0812">Transmembrane</keyword>
<dbReference type="GO" id="GO:0046872">
    <property type="term" value="F:metal ion binding"/>
    <property type="evidence" value="ECO:0007669"/>
    <property type="project" value="UniProtKB-KW"/>
</dbReference>
<proteinExistence type="inferred from homology"/>